<sequence length="368" mass="39049">MIPLLALAAVQAAAPAAAPDYRQESAWLCLPGRADVCSTPLATTALNPNGYGSNGRSTVAANPRLDCFYVYPTVSRDRGLNSDLAVSEEQGVAEVQFARFASVCRTFAPVYRQMTLGAVAASAAGADIRAAGALAYGDVLAAWRNYLATRNNGRPFVLIGHSQGSLMLQQLIAREIEGKPVARQMRLAIIPGFNLLVPQGRLTGGTFKTTPLCSRPGETGCVVSYVSFRTRNPPPAGALFGNASAPGMTVGCVNPAAVGSRDWRSLDSYWYARSAQPVPGGPIQWSTEGAPPTPFLRTEGLVSARCVNDGPRGYLEVRVNSDPTDKRTDRIGGEVGLGGFFLPGWGMHLNDLPQAQGDLIRLVETVSR</sequence>
<organism evidence="1 2">
    <name type="scientific">Sphingomonas arvum</name>
    <dbReference type="NCBI Taxonomy" id="2992113"/>
    <lineage>
        <taxon>Bacteria</taxon>
        <taxon>Pseudomonadati</taxon>
        <taxon>Pseudomonadota</taxon>
        <taxon>Alphaproteobacteria</taxon>
        <taxon>Sphingomonadales</taxon>
        <taxon>Sphingomonadaceae</taxon>
        <taxon>Sphingomonas</taxon>
    </lineage>
</organism>
<name>A0ABT3JB51_9SPHN</name>
<dbReference type="RefSeq" id="WP_264880054.1">
    <property type="nucleotide sequence ID" value="NZ_JAPDOB010000001.1"/>
</dbReference>
<dbReference type="Proteomes" id="UP001526246">
    <property type="component" value="Unassembled WGS sequence"/>
</dbReference>
<comment type="caution">
    <text evidence="1">The sequence shown here is derived from an EMBL/GenBank/DDBJ whole genome shotgun (WGS) entry which is preliminary data.</text>
</comment>
<reference evidence="1 2" key="1">
    <citation type="submission" date="2022-10" db="EMBL/GenBank/DDBJ databases">
        <title>Sphingomonas sp.</title>
        <authorList>
            <person name="Jin C."/>
        </authorList>
    </citation>
    <scope>NUCLEOTIDE SEQUENCE [LARGE SCALE GENOMIC DNA]</scope>
    <source>
        <strain evidence="1 2">BN140010</strain>
    </source>
</reference>
<dbReference type="EMBL" id="JAPDOB010000001">
    <property type="protein sequence ID" value="MCW3796296.1"/>
    <property type="molecule type" value="Genomic_DNA"/>
</dbReference>
<dbReference type="InterPro" id="IPR029058">
    <property type="entry name" value="AB_hydrolase_fold"/>
</dbReference>
<accession>A0ABT3JB51</accession>
<keyword evidence="2" id="KW-1185">Reference proteome</keyword>
<evidence type="ECO:0000313" key="1">
    <source>
        <dbReference type="EMBL" id="MCW3796296.1"/>
    </source>
</evidence>
<evidence type="ECO:0000313" key="2">
    <source>
        <dbReference type="Proteomes" id="UP001526246"/>
    </source>
</evidence>
<dbReference type="Pfam" id="PF11288">
    <property type="entry name" value="DUF3089"/>
    <property type="match status" value="1"/>
</dbReference>
<protein>
    <submittedName>
        <fullName evidence="1">DUF3089 domain-containing protein</fullName>
    </submittedName>
</protein>
<proteinExistence type="predicted"/>
<gene>
    <name evidence="1" type="ORF">OMW55_00530</name>
</gene>
<dbReference type="InterPro" id="IPR021440">
    <property type="entry name" value="DUF3089"/>
</dbReference>
<dbReference type="SUPFAM" id="SSF53474">
    <property type="entry name" value="alpha/beta-Hydrolases"/>
    <property type="match status" value="1"/>
</dbReference>